<evidence type="ECO:0000256" key="3">
    <source>
        <dbReference type="ARBA" id="ARBA00023001"/>
    </source>
</evidence>
<keyword evidence="10" id="KW-1185">Reference proteome</keyword>
<dbReference type="CAZy" id="GH5">
    <property type="family name" value="Glycoside Hydrolase Family 5"/>
</dbReference>
<dbReference type="eggNOG" id="COG2730">
    <property type="taxonomic scope" value="Bacteria"/>
</dbReference>
<accession>D1CH74</accession>
<evidence type="ECO:0000256" key="4">
    <source>
        <dbReference type="ARBA" id="ARBA00023277"/>
    </source>
</evidence>
<comment type="similarity">
    <text evidence="1 7">Belongs to the glycosyl hydrolase 5 (cellulase A) family.</text>
</comment>
<dbReference type="GO" id="GO:0005576">
    <property type="term" value="C:extracellular region"/>
    <property type="evidence" value="ECO:0007669"/>
    <property type="project" value="TreeGrafter"/>
</dbReference>
<dbReference type="PANTHER" id="PTHR31297">
    <property type="entry name" value="GLUCAN ENDO-1,6-BETA-GLUCOSIDASE B"/>
    <property type="match status" value="1"/>
</dbReference>
<evidence type="ECO:0000313" key="10">
    <source>
        <dbReference type="Proteomes" id="UP000000323"/>
    </source>
</evidence>
<dbReference type="InterPro" id="IPR050386">
    <property type="entry name" value="Glycosyl_hydrolase_5"/>
</dbReference>
<evidence type="ECO:0000256" key="2">
    <source>
        <dbReference type="ARBA" id="ARBA00022801"/>
    </source>
</evidence>
<keyword evidence="6" id="KW-0624">Polysaccharide degradation</keyword>
<evidence type="ECO:0000256" key="1">
    <source>
        <dbReference type="ARBA" id="ARBA00005641"/>
    </source>
</evidence>
<dbReference type="GO" id="GO:0008422">
    <property type="term" value="F:beta-glucosidase activity"/>
    <property type="evidence" value="ECO:0007669"/>
    <property type="project" value="TreeGrafter"/>
</dbReference>
<dbReference type="PANTHER" id="PTHR31297:SF41">
    <property type="entry name" value="ENDOGLUCANASE, PUTATIVE (AFU_ORTHOLOGUE AFUA_5G01830)-RELATED"/>
    <property type="match status" value="1"/>
</dbReference>
<proteinExistence type="inferred from homology"/>
<evidence type="ECO:0000259" key="8">
    <source>
        <dbReference type="Pfam" id="PF00150"/>
    </source>
</evidence>
<dbReference type="GO" id="GO:0030245">
    <property type="term" value="P:cellulose catabolic process"/>
    <property type="evidence" value="ECO:0007669"/>
    <property type="project" value="UniProtKB-KW"/>
</dbReference>
<evidence type="ECO:0000256" key="6">
    <source>
        <dbReference type="ARBA" id="ARBA00023326"/>
    </source>
</evidence>
<dbReference type="InterPro" id="IPR017853">
    <property type="entry name" value="GH"/>
</dbReference>
<feature type="domain" description="Glycoside hydrolase family 5" evidence="8">
    <location>
        <begin position="31"/>
        <end position="315"/>
    </location>
</feature>
<evidence type="ECO:0000256" key="5">
    <source>
        <dbReference type="ARBA" id="ARBA00023295"/>
    </source>
</evidence>
<keyword evidence="4" id="KW-0119">Carbohydrate metabolism</keyword>
<dbReference type="GO" id="GO:0009986">
    <property type="term" value="C:cell surface"/>
    <property type="evidence" value="ECO:0007669"/>
    <property type="project" value="TreeGrafter"/>
</dbReference>
<protein>
    <submittedName>
        <fullName evidence="9">Glycoside hydrolase family 5</fullName>
    </submittedName>
</protein>
<dbReference type="EMBL" id="CP001826">
    <property type="protein sequence ID" value="ACZ43095.1"/>
    <property type="molecule type" value="Genomic_DNA"/>
</dbReference>
<dbReference type="KEGG" id="ttr:Tter_2195"/>
<keyword evidence="5 7" id="KW-0326">Glycosidase</keyword>
<keyword evidence="2 7" id="KW-0378">Hydrolase</keyword>
<evidence type="ECO:0000256" key="7">
    <source>
        <dbReference type="RuleBase" id="RU361153"/>
    </source>
</evidence>
<dbReference type="HOGENOM" id="CLU_018668_1_0_0"/>
<name>D1CH74_THET1</name>
<reference evidence="10" key="1">
    <citation type="journal article" date="2010" name="Stand. Genomic Sci.">
        <title>Complete genome sequence of 'Thermobaculum terrenum' type strain (YNP1).</title>
        <authorList>
            <person name="Kiss H."/>
            <person name="Cleland D."/>
            <person name="Lapidus A."/>
            <person name="Lucas S."/>
            <person name="Glavina Del Rio T."/>
            <person name="Nolan M."/>
            <person name="Tice H."/>
            <person name="Han C."/>
            <person name="Goodwin L."/>
            <person name="Pitluck S."/>
            <person name="Liolios K."/>
            <person name="Ivanova N."/>
            <person name="Mavromatis K."/>
            <person name="Ovchinnikova G."/>
            <person name="Pati A."/>
            <person name="Chen A."/>
            <person name="Palaniappan K."/>
            <person name="Land M."/>
            <person name="Hauser L."/>
            <person name="Chang Y."/>
            <person name="Jeffries C."/>
            <person name="Lu M."/>
            <person name="Brettin T."/>
            <person name="Detter J."/>
            <person name="Goker M."/>
            <person name="Tindall B."/>
            <person name="Beck B."/>
            <person name="McDermott T."/>
            <person name="Woyke T."/>
            <person name="Bristow J."/>
            <person name="Eisen J."/>
            <person name="Markowitz V."/>
            <person name="Hugenholtz P."/>
            <person name="Kyrpides N."/>
            <person name="Klenk H."/>
            <person name="Cheng J."/>
        </authorList>
    </citation>
    <scope>NUCLEOTIDE SEQUENCE [LARGE SCALE GENOMIC DNA]</scope>
    <source>
        <strain evidence="10">ATCC BAA-798 / YNP1</strain>
    </source>
</reference>
<dbReference type="SUPFAM" id="SSF51445">
    <property type="entry name" value="(Trans)glycosidases"/>
    <property type="match status" value="1"/>
</dbReference>
<dbReference type="Gene3D" id="3.20.20.80">
    <property type="entry name" value="Glycosidases"/>
    <property type="match status" value="1"/>
</dbReference>
<dbReference type="Proteomes" id="UP000000323">
    <property type="component" value="Chromosome 2"/>
</dbReference>
<dbReference type="OrthoDB" id="9800955at2"/>
<dbReference type="Pfam" id="PF00150">
    <property type="entry name" value="Cellulase"/>
    <property type="match status" value="1"/>
</dbReference>
<sequence length="337" mass="39242">MAFEIHRGTNISHWLSQSSARGEERRRWFTREDVERIASMGLDHVRLPVDEEQLWDEHGRRDPEAFELLGNALEWCAEAGLRVVVDLHILRTHHFNDRQAPRLFTDPDEATRFAGLWRDLSDFLRAWDVSHVAYELLNEPVARDPERWHAVASVAFSAIREVEPRRTIVLGSNWFNSTEQFGVLRVPDDPHCILTFHYYKPMFITHYRASWWPGGRYGGRVRYPGRPVPEEELEGLSDEDRRLVEAANAPYDRGVMASEIALPVRVAREHGMRLYCGEFGVYYRTPREYRLAWYRDLLSVLREHDIAWANWDYKGEGFGIVTAEGQPTDIAEVLLAV</sequence>
<dbReference type="InterPro" id="IPR001547">
    <property type="entry name" value="Glyco_hydro_5"/>
</dbReference>
<dbReference type="RefSeq" id="WP_012876126.1">
    <property type="nucleotide sequence ID" value="NC_013526.1"/>
</dbReference>
<gene>
    <name evidence="9" type="ordered locus">Tter_2195</name>
</gene>
<evidence type="ECO:0000313" key="9">
    <source>
        <dbReference type="EMBL" id="ACZ43095.1"/>
    </source>
</evidence>
<organism evidence="9 10">
    <name type="scientific">Thermobaculum terrenum (strain ATCC BAA-798 / CCMEE 7001 / YNP1)</name>
    <dbReference type="NCBI Taxonomy" id="525904"/>
    <lineage>
        <taxon>Bacteria</taxon>
        <taxon>Bacillati</taxon>
        <taxon>Chloroflexota</taxon>
        <taxon>Chloroflexia</taxon>
        <taxon>Candidatus Thermobaculales</taxon>
        <taxon>Candidatus Thermobaculaceae</taxon>
        <taxon>Thermobaculum</taxon>
    </lineage>
</organism>
<dbReference type="AlphaFoldDB" id="D1CH74"/>
<keyword evidence="3" id="KW-0136">Cellulose degradation</keyword>
<dbReference type="STRING" id="525904.Tter_2195"/>